<organism evidence="2">
    <name type="scientific">Ajellomyces dermatitidis (strain ATCC 18188 / CBS 674.68)</name>
    <name type="common">Blastomyces dermatitidis</name>
    <dbReference type="NCBI Taxonomy" id="653446"/>
    <lineage>
        <taxon>Eukaryota</taxon>
        <taxon>Fungi</taxon>
        <taxon>Dikarya</taxon>
        <taxon>Ascomycota</taxon>
        <taxon>Pezizomycotina</taxon>
        <taxon>Eurotiomycetes</taxon>
        <taxon>Eurotiomycetidae</taxon>
        <taxon>Onygenales</taxon>
        <taxon>Ajellomycetaceae</taxon>
        <taxon>Blastomyces</taxon>
    </lineage>
</organism>
<sequence>MACTSPNNYLAAYDPEWDFWSVKKKRCSSAPRPWEARSRLRDILASASSVKRQNSIGVGRRVWIPGGGRRAPTSTWCLLGTLRETVWLSLSARRSSTTRLSTTNDASKRRKTISEPQETPNIRPQYRKEVVSPFNFTVSEIDEYAMETRIRRNGYAQIIINDRQQHRTYCQEHNIFHQQRVDAPKSDPPNLKKHQTYSPSTERNLCPLSTYAPWVESGLGPSTFLPDNSLRN</sequence>
<dbReference type="OrthoDB" id="10273769at2759"/>
<reference evidence="2" key="1">
    <citation type="submission" date="2010-03" db="EMBL/GenBank/DDBJ databases">
        <title>Annotation of Blastomyces dermatitidis strain ATCC 18188.</title>
        <authorList>
            <consortium name="The Broad Institute Genome Sequencing Platform"/>
            <consortium name="Broad Institute Genome Sequencing Center for Infectious Disease."/>
            <person name="Cuomo C."/>
            <person name="Klein B."/>
            <person name="Sullivan T."/>
            <person name="Heitman J."/>
            <person name="Young S."/>
            <person name="Zeng Q."/>
            <person name="Gargeya S."/>
            <person name="Alvarado L."/>
            <person name="Berlin A.M."/>
            <person name="Chapman S.B."/>
            <person name="Chen Z."/>
            <person name="Freedman E."/>
            <person name="Gellesch M."/>
            <person name="Goldberg J."/>
            <person name="Griggs A."/>
            <person name="Gujja S."/>
            <person name="Heilman E."/>
            <person name="Heiman D."/>
            <person name="Howarth C."/>
            <person name="Mehta T."/>
            <person name="Neiman D."/>
            <person name="Pearson M."/>
            <person name="Roberts A."/>
            <person name="Saif S."/>
            <person name="Shea T."/>
            <person name="Shenoy N."/>
            <person name="Sisk P."/>
            <person name="Stolte C."/>
            <person name="Sykes S."/>
            <person name="White J."/>
            <person name="Yandava C."/>
            <person name="Haas B."/>
            <person name="Nusbaum C."/>
            <person name="Birren B."/>
        </authorList>
    </citation>
    <scope>NUCLEOTIDE SEQUENCE [LARGE SCALE GENOMIC DNA]</scope>
    <source>
        <strain evidence="2">ATCC 18188</strain>
    </source>
</reference>
<proteinExistence type="predicted"/>
<evidence type="ECO:0000256" key="1">
    <source>
        <dbReference type="SAM" id="MobiDB-lite"/>
    </source>
</evidence>
<dbReference type="AlphaFoldDB" id="F2TTS3"/>
<dbReference type="EMBL" id="GG749593">
    <property type="protein sequence ID" value="EGE86636.1"/>
    <property type="molecule type" value="Genomic_DNA"/>
</dbReference>
<feature type="region of interest" description="Disordered" evidence="1">
    <location>
        <begin position="180"/>
        <end position="202"/>
    </location>
</feature>
<feature type="region of interest" description="Disordered" evidence="1">
    <location>
        <begin position="98"/>
        <end position="120"/>
    </location>
</feature>
<name>F2TTS3_AJEDA</name>
<dbReference type="Proteomes" id="UP000007802">
    <property type="component" value="Unassembled WGS sequence"/>
</dbReference>
<gene>
    <name evidence="2" type="ORF">BDDG_09583</name>
</gene>
<accession>F2TTS3</accession>
<evidence type="ECO:0000313" key="2">
    <source>
        <dbReference type="EMBL" id="EGE86636.1"/>
    </source>
</evidence>
<protein>
    <submittedName>
        <fullName evidence="2">Uncharacterized protein</fullName>
    </submittedName>
</protein>
<dbReference type="HOGENOM" id="CLU_1194622_0_0_1"/>